<sequence>MEAFGHIVPGKGSFLYRSGEQIELYQNSAKGRKRNQSHGGRRCYREGWCLVVEKPPSRTGL</sequence>
<dbReference type="EMBL" id="JBBNAF010000013">
    <property type="protein sequence ID" value="KAK9087149.1"/>
    <property type="molecule type" value="Genomic_DNA"/>
</dbReference>
<dbReference type="AlphaFoldDB" id="A0AAP0HHD8"/>
<evidence type="ECO:0000313" key="2">
    <source>
        <dbReference type="Proteomes" id="UP001420932"/>
    </source>
</evidence>
<dbReference type="Proteomes" id="UP001420932">
    <property type="component" value="Unassembled WGS sequence"/>
</dbReference>
<keyword evidence="2" id="KW-1185">Reference proteome</keyword>
<evidence type="ECO:0000313" key="1">
    <source>
        <dbReference type="EMBL" id="KAK9087149.1"/>
    </source>
</evidence>
<accession>A0AAP0HHD8</accession>
<gene>
    <name evidence="1" type="ORF">Syun_029543</name>
</gene>
<organism evidence="1 2">
    <name type="scientific">Stephania yunnanensis</name>
    <dbReference type="NCBI Taxonomy" id="152371"/>
    <lineage>
        <taxon>Eukaryota</taxon>
        <taxon>Viridiplantae</taxon>
        <taxon>Streptophyta</taxon>
        <taxon>Embryophyta</taxon>
        <taxon>Tracheophyta</taxon>
        <taxon>Spermatophyta</taxon>
        <taxon>Magnoliopsida</taxon>
        <taxon>Ranunculales</taxon>
        <taxon>Menispermaceae</taxon>
        <taxon>Menispermoideae</taxon>
        <taxon>Cissampelideae</taxon>
        <taxon>Stephania</taxon>
    </lineage>
</organism>
<reference evidence="1 2" key="1">
    <citation type="submission" date="2024-01" db="EMBL/GenBank/DDBJ databases">
        <title>Genome assemblies of Stephania.</title>
        <authorList>
            <person name="Yang L."/>
        </authorList>
    </citation>
    <scope>NUCLEOTIDE SEQUENCE [LARGE SCALE GENOMIC DNA]</scope>
    <source>
        <strain evidence="1">YNDBR</strain>
        <tissue evidence="1">Leaf</tissue>
    </source>
</reference>
<proteinExistence type="predicted"/>
<protein>
    <submittedName>
        <fullName evidence="1">Uncharacterized protein</fullName>
    </submittedName>
</protein>
<comment type="caution">
    <text evidence="1">The sequence shown here is derived from an EMBL/GenBank/DDBJ whole genome shotgun (WGS) entry which is preliminary data.</text>
</comment>
<name>A0AAP0HHD8_9MAGN</name>